<feature type="transmembrane region" description="Helical" evidence="2">
    <location>
        <begin position="223"/>
        <end position="246"/>
    </location>
</feature>
<comment type="caution">
    <text evidence="4">The sequence shown here is derived from an EMBL/GenBank/DDBJ whole genome shotgun (WGS) entry which is preliminary data.</text>
</comment>
<sequence length="373" mass="40364">MALCLLLLLAFHAHEALASAMSTTTAYVVVTKTTSRDYYAGATSTITTTRTVKSYYSPTAQHPIATSTYTNTFQDLEVVQLYLAPGSIEEYKLVNDGGVGSGLNLGGDGGTSTYWVAPVTYTAPASCPTPFTVKTTATISLSASQTADVHPTSSATHTGILGPAVTLYLSAAPPGPAPTTGFDYSYYISECRQPPSSSGSDSGLDPDTEICLRRSICMTWRHWIIVLATVLPGLFVLGFIESFFWFRQLMRGRRAMRLGTLCWTLCSGWVLCFTRVTPARDVADQPALEEQWKAMSAGQKWRLWWKWGFRHRYPVDLLGPDPRKQMAGAGAVPAAKVEDVEEGVQEQPQVQQVHQAQQPTAAPPAAPAASAGR</sequence>
<evidence type="ECO:0000313" key="4">
    <source>
        <dbReference type="EMBL" id="KAK8862874.1"/>
    </source>
</evidence>
<feature type="chain" id="PRO_5047207585" evidence="3">
    <location>
        <begin position="19"/>
        <end position="373"/>
    </location>
</feature>
<feature type="compositionally biased region" description="Low complexity" evidence="1">
    <location>
        <begin position="345"/>
        <end position="360"/>
    </location>
</feature>
<dbReference type="Proteomes" id="UP001390339">
    <property type="component" value="Unassembled WGS sequence"/>
</dbReference>
<name>A0ABR2IH50_9PEZI</name>
<keyword evidence="5" id="KW-1185">Reference proteome</keyword>
<gene>
    <name evidence="4" type="ORF">PGQ11_009109</name>
</gene>
<evidence type="ECO:0000256" key="3">
    <source>
        <dbReference type="SAM" id="SignalP"/>
    </source>
</evidence>
<evidence type="ECO:0000256" key="1">
    <source>
        <dbReference type="SAM" id="MobiDB-lite"/>
    </source>
</evidence>
<evidence type="ECO:0000313" key="5">
    <source>
        <dbReference type="Proteomes" id="UP001390339"/>
    </source>
</evidence>
<protein>
    <submittedName>
        <fullName evidence="4">Uncharacterized protein</fullName>
    </submittedName>
</protein>
<dbReference type="EMBL" id="JAPCWZ010000005">
    <property type="protein sequence ID" value="KAK8862874.1"/>
    <property type="molecule type" value="Genomic_DNA"/>
</dbReference>
<keyword evidence="3" id="KW-0732">Signal</keyword>
<keyword evidence="2" id="KW-0812">Transmembrane</keyword>
<feature type="signal peptide" evidence="3">
    <location>
        <begin position="1"/>
        <end position="18"/>
    </location>
</feature>
<accession>A0ABR2IH50</accession>
<feature type="region of interest" description="Disordered" evidence="1">
    <location>
        <begin position="326"/>
        <end position="373"/>
    </location>
</feature>
<proteinExistence type="predicted"/>
<keyword evidence="2" id="KW-0472">Membrane</keyword>
<organism evidence="4 5">
    <name type="scientific">Apiospora arundinis</name>
    <dbReference type="NCBI Taxonomy" id="335852"/>
    <lineage>
        <taxon>Eukaryota</taxon>
        <taxon>Fungi</taxon>
        <taxon>Dikarya</taxon>
        <taxon>Ascomycota</taxon>
        <taxon>Pezizomycotina</taxon>
        <taxon>Sordariomycetes</taxon>
        <taxon>Xylariomycetidae</taxon>
        <taxon>Amphisphaeriales</taxon>
        <taxon>Apiosporaceae</taxon>
        <taxon>Apiospora</taxon>
    </lineage>
</organism>
<evidence type="ECO:0000256" key="2">
    <source>
        <dbReference type="SAM" id="Phobius"/>
    </source>
</evidence>
<keyword evidence="2" id="KW-1133">Transmembrane helix</keyword>
<reference evidence="4 5" key="1">
    <citation type="journal article" date="2024" name="IMA Fungus">
        <title>Apiospora arundinis, a panoply of carbohydrate-active enzymes and secondary metabolites.</title>
        <authorList>
            <person name="Sorensen T."/>
            <person name="Petersen C."/>
            <person name="Muurmann A.T."/>
            <person name="Christiansen J.V."/>
            <person name="Brundto M.L."/>
            <person name="Overgaard C.K."/>
            <person name="Boysen A.T."/>
            <person name="Wollenberg R.D."/>
            <person name="Larsen T.O."/>
            <person name="Sorensen J.L."/>
            <person name="Nielsen K.L."/>
            <person name="Sondergaard T.E."/>
        </authorList>
    </citation>
    <scope>NUCLEOTIDE SEQUENCE [LARGE SCALE GENOMIC DNA]</scope>
    <source>
        <strain evidence="4 5">AAU 773</strain>
    </source>
</reference>